<keyword evidence="1" id="KW-0812">Transmembrane</keyword>
<feature type="transmembrane region" description="Helical" evidence="1">
    <location>
        <begin position="73"/>
        <end position="93"/>
    </location>
</feature>
<organism evidence="2 3">
    <name type="scientific">Alcanivorax profundi</name>
    <dbReference type="NCBI Taxonomy" id="2338368"/>
    <lineage>
        <taxon>Bacteria</taxon>
        <taxon>Pseudomonadati</taxon>
        <taxon>Pseudomonadota</taxon>
        <taxon>Gammaproteobacteria</taxon>
        <taxon>Oceanospirillales</taxon>
        <taxon>Alcanivoracaceae</taxon>
        <taxon>Alcanivorax</taxon>
    </lineage>
</organism>
<sequence length="167" mass="19488">MEATQRHYTVFKMLLWLTLAGCTLHFFDNVIFFDQYPEPAWLNAPIVAALWFPLALAARRAHTTLSGSQPDRVYTLIQGFVVGNWLSFGHYLFANPVDVLPRINAIIAIQTVLASALFVYSLWMQVRFHPDSLPYFRRIWIKLVAFYGITIFALEWAWPSDFQTWWL</sequence>
<keyword evidence="1" id="KW-1133">Transmembrane helix</keyword>
<evidence type="ECO:0000256" key="1">
    <source>
        <dbReference type="SAM" id="Phobius"/>
    </source>
</evidence>
<keyword evidence="3" id="KW-1185">Reference proteome</keyword>
<comment type="caution">
    <text evidence="2">The sequence shown here is derived from an EMBL/GenBank/DDBJ whole genome shotgun (WGS) entry which is preliminary data.</text>
</comment>
<name>A0A418XUS0_9GAMM</name>
<dbReference type="RefSeq" id="WP_022984701.1">
    <property type="nucleotide sequence ID" value="NZ_CAXGPP010000016.1"/>
</dbReference>
<reference evidence="2 3" key="1">
    <citation type="submission" date="2018-09" db="EMBL/GenBank/DDBJ databases">
        <title>Alcanivorax profundi sp. nov., isolated from 1000 m-depth seawater of the Mariana Trench.</title>
        <authorList>
            <person name="Liu J."/>
        </authorList>
    </citation>
    <scope>NUCLEOTIDE SEQUENCE [LARGE SCALE GENOMIC DNA]</scope>
    <source>
        <strain evidence="2 3">MTEO17</strain>
    </source>
</reference>
<keyword evidence="1" id="KW-0472">Membrane</keyword>
<evidence type="ECO:0000313" key="2">
    <source>
        <dbReference type="EMBL" id="RJG16457.1"/>
    </source>
</evidence>
<dbReference type="Proteomes" id="UP000283734">
    <property type="component" value="Unassembled WGS sequence"/>
</dbReference>
<feature type="transmembrane region" description="Helical" evidence="1">
    <location>
        <begin position="105"/>
        <end position="123"/>
    </location>
</feature>
<dbReference type="OrthoDB" id="7059580at2"/>
<proteinExistence type="predicted"/>
<feature type="transmembrane region" description="Helical" evidence="1">
    <location>
        <begin position="39"/>
        <end position="61"/>
    </location>
</feature>
<dbReference type="AlphaFoldDB" id="A0A418XUS0"/>
<dbReference type="EMBL" id="QYYA01000005">
    <property type="protein sequence ID" value="RJG16457.1"/>
    <property type="molecule type" value="Genomic_DNA"/>
</dbReference>
<evidence type="ECO:0000313" key="3">
    <source>
        <dbReference type="Proteomes" id="UP000283734"/>
    </source>
</evidence>
<feature type="transmembrane region" description="Helical" evidence="1">
    <location>
        <begin position="9"/>
        <end position="27"/>
    </location>
</feature>
<accession>A0A418XUS0</accession>
<feature type="transmembrane region" description="Helical" evidence="1">
    <location>
        <begin position="139"/>
        <end position="158"/>
    </location>
</feature>
<protein>
    <submittedName>
        <fullName evidence="2">Uncharacterized protein</fullName>
    </submittedName>
</protein>
<gene>
    <name evidence="2" type="ORF">D4A39_14480</name>
</gene>